<dbReference type="RefSeq" id="WP_059350711.1">
    <property type="nucleotide sequence ID" value="NZ_LDYG01000024.1"/>
</dbReference>
<dbReference type="PATRIC" id="fig|1150625.3.peg.1192"/>
<evidence type="ECO:0000256" key="3">
    <source>
        <dbReference type="SAM" id="Phobius"/>
    </source>
</evidence>
<dbReference type="AlphaFoldDB" id="A0A147K9A8"/>
<feature type="coiled-coil region" evidence="2">
    <location>
        <begin position="53"/>
        <end position="92"/>
    </location>
</feature>
<keyword evidence="3" id="KW-0812">Transmembrane</keyword>
<accession>A0A147K9A8</accession>
<evidence type="ECO:0000313" key="5">
    <source>
        <dbReference type="Proteomes" id="UP000074108"/>
    </source>
</evidence>
<dbReference type="PANTHER" id="PTHR37313">
    <property type="entry name" value="UPF0749 PROTEIN RV1825"/>
    <property type="match status" value="1"/>
</dbReference>
<keyword evidence="3" id="KW-0472">Membrane</keyword>
<dbReference type="Gene3D" id="3.30.70.1880">
    <property type="entry name" value="Protein of unknown function DUF881"/>
    <property type="match status" value="1"/>
</dbReference>
<dbReference type="InterPro" id="IPR010273">
    <property type="entry name" value="DUF881"/>
</dbReference>
<dbReference type="EMBL" id="LDYG01000024">
    <property type="protein sequence ID" value="KUP07022.1"/>
    <property type="molecule type" value="Genomic_DNA"/>
</dbReference>
<comment type="caution">
    <text evidence="4">The sequence shown here is derived from an EMBL/GenBank/DDBJ whole genome shotgun (WGS) entry which is preliminary data.</text>
</comment>
<sequence length="242" mass="27218">MVFRKGMIGFTVITAVVGFMLAIQFQTVKEPVVRDTRDIWELRNDLLTEKERYSILLDQISALDDTIEKYESERETSKEQALRETLDMLKNEAGLTERVGTGITLSVEPVTEEILLGSSIQQVSPDMLQRLVNELNRFGALAISIDGQRLVNTSVIRDINGKTTVNGLPIKNIPFTIEIITKDIDSAQNLFNQLQVSEIVEGFFIDNLRISISSPEENVVVPAYNDTIRIRLMEQVEEGGNS</sequence>
<name>A0A147K9A8_9BACI</name>
<evidence type="ECO:0008006" key="6">
    <source>
        <dbReference type="Google" id="ProtNLM"/>
    </source>
</evidence>
<reference evidence="4 5" key="1">
    <citation type="journal article" date="2016" name="Front. Microbiol.">
        <title>Microevolution Analysis of Bacillus coahuilensis Unveils Differences in Phosphorus Acquisition Strategies and Their Regulation.</title>
        <authorList>
            <person name="Gomez-Lunar Z."/>
            <person name="Hernandez-Gonzalez I."/>
            <person name="Rodriguez-Torres M.D."/>
            <person name="Souza V."/>
            <person name="Olmedo-Alvarez G."/>
        </authorList>
    </citation>
    <scope>NUCLEOTIDE SEQUENCE [LARGE SCALE GENOMIC DNA]</scope>
    <source>
        <strain evidence="5">p1.1.43</strain>
    </source>
</reference>
<keyword evidence="2" id="KW-0175">Coiled coil</keyword>
<dbReference type="Proteomes" id="UP000074108">
    <property type="component" value="Unassembled WGS sequence"/>
</dbReference>
<gene>
    <name evidence="4" type="ORF">Q75_05685</name>
</gene>
<keyword evidence="3" id="KW-1133">Transmembrane helix</keyword>
<evidence type="ECO:0000313" key="4">
    <source>
        <dbReference type="EMBL" id="KUP07022.1"/>
    </source>
</evidence>
<proteinExistence type="inferred from homology"/>
<dbReference type="OrthoDB" id="2439649at2"/>
<dbReference type="STRING" id="1150625.Q75_05685"/>
<dbReference type="Pfam" id="PF05949">
    <property type="entry name" value="DUF881"/>
    <property type="match status" value="1"/>
</dbReference>
<protein>
    <recommendedName>
        <fullName evidence="6">NgoFVII family restriction endonuclease</fullName>
    </recommendedName>
</protein>
<dbReference type="PANTHER" id="PTHR37313:SF2">
    <property type="entry name" value="UPF0749 PROTEIN YLXX"/>
    <property type="match status" value="1"/>
</dbReference>
<feature type="transmembrane region" description="Helical" evidence="3">
    <location>
        <begin position="7"/>
        <end position="25"/>
    </location>
</feature>
<organism evidence="4 5">
    <name type="scientific">Bacillus coahuilensis p1.1.43</name>
    <dbReference type="NCBI Taxonomy" id="1150625"/>
    <lineage>
        <taxon>Bacteria</taxon>
        <taxon>Bacillati</taxon>
        <taxon>Bacillota</taxon>
        <taxon>Bacilli</taxon>
        <taxon>Bacillales</taxon>
        <taxon>Bacillaceae</taxon>
        <taxon>Bacillus</taxon>
    </lineage>
</organism>
<evidence type="ECO:0000256" key="1">
    <source>
        <dbReference type="ARBA" id="ARBA00009108"/>
    </source>
</evidence>
<keyword evidence="5" id="KW-1185">Reference proteome</keyword>
<evidence type="ECO:0000256" key="2">
    <source>
        <dbReference type="SAM" id="Coils"/>
    </source>
</evidence>
<comment type="similarity">
    <text evidence="1">Belongs to the UPF0749 family.</text>
</comment>